<dbReference type="Pfam" id="PF12631">
    <property type="entry name" value="MnmE_helical"/>
    <property type="match status" value="1"/>
</dbReference>
<feature type="binding site" evidence="10">
    <location>
        <position position="90"/>
    </location>
    <ligand>
        <name>(6S)-5-formyl-5,6,7,8-tetrahydrofolate</name>
        <dbReference type="ChEBI" id="CHEBI:57457"/>
    </ligand>
</feature>
<keyword evidence="14" id="KW-1185">Reference proteome</keyword>
<dbReference type="InterPro" id="IPR027368">
    <property type="entry name" value="MnmE_dom2"/>
</dbReference>
<dbReference type="InterPro" id="IPR031168">
    <property type="entry name" value="G_TrmE"/>
</dbReference>
<dbReference type="NCBIfam" id="NF003661">
    <property type="entry name" value="PRK05291.1-3"/>
    <property type="match status" value="1"/>
</dbReference>
<dbReference type="NCBIfam" id="TIGR00231">
    <property type="entry name" value="small_GTP"/>
    <property type="match status" value="1"/>
</dbReference>
<feature type="binding site" evidence="10">
    <location>
        <position position="254"/>
    </location>
    <ligand>
        <name>K(+)</name>
        <dbReference type="ChEBI" id="CHEBI:29103"/>
    </ligand>
</feature>
<feature type="binding site" evidence="10">
    <location>
        <position position="27"/>
    </location>
    <ligand>
        <name>(6S)-5-formyl-5,6,7,8-tetrahydrofolate</name>
        <dbReference type="ChEBI" id="CHEBI:57457"/>
    </ligand>
</feature>
<dbReference type="NCBIfam" id="TIGR00450">
    <property type="entry name" value="mnmE_trmE_thdF"/>
    <property type="match status" value="1"/>
</dbReference>
<evidence type="ECO:0000256" key="8">
    <source>
        <dbReference type="ARBA" id="ARBA00022958"/>
    </source>
</evidence>
<feature type="domain" description="TrmE-type G" evidence="12">
    <location>
        <begin position="225"/>
        <end position="384"/>
    </location>
</feature>
<keyword evidence="3 10" id="KW-0819">tRNA processing</keyword>
<dbReference type="Gene3D" id="3.40.50.300">
    <property type="entry name" value="P-loop containing nucleotide triphosphate hydrolases"/>
    <property type="match status" value="1"/>
</dbReference>
<keyword evidence="4 10" id="KW-0479">Metal-binding</keyword>
<dbReference type="FunFam" id="3.30.1360.120:FF:000003">
    <property type="entry name" value="tRNA modification GTPase MnmE"/>
    <property type="match status" value="1"/>
</dbReference>
<dbReference type="InterPro" id="IPR027266">
    <property type="entry name" value="TrmE/GcvT-like"/>
</dbReference>
<comment type="similarity">
    <text evidence="1 10 11">Belongs to the TRAFAC class TrmE-Era-EngA-EngB-Septin-like GTPase superfamily. TrmE GTPase family.</text>
</comment>
<keyword evidence="2 10" id="KW-0963">Cytoplasm</keyword>
<dbReference type="InterPro" id="IPR027417">
    <property type="entry name" value="P-loop_NTPase"/>
</dbReference>
<keyword evidence="7 10" id="KW-0460">Magnesium</keyword>
<dbReference type="InterPro" id="IPR004520">
    <property type="entry name" value="GTPase_MnmE"/>
</dbReference>
<name>A0A7X6I9C5_9BACT</name>
<dbReference type="GO" id="GO:0003924">
    <property type="term" value="F:GTPase activity"/>
    <property type="evidence" value="ECO:0007669"/>
    <property type="project" value="UniProtKB-UniRule"/>
</dbReference>
<evidence type="ECO:0000256" key="7">
    <source>
        <dbReference type="ARBA" id="ARBA00022842"/>
    </source>
</evidence>
<dbReference type="FunFam" id="3.40.50.300:FF:001376">
    <property type="entry name" value="tRNA modification GTPase MnmE"/>
    <property type="match status" value="1"/>
</dbReference>
<keyword evidence="6 10" id="KW-0378">Hydrolase</keyword>
<evidence type="ECO:0000256" key="9">
    <source>
        <dbReference type="ARBA" id="ARBA00023134"/>
    </source>
</evidence>
<comment type="caution">
    <text evidence="10">Lacks conserved residue(s) required for the propagation of feature annotation.</text>
</comment>
<dbReference type="CDD" id="cd14858">
    <property type="entry name" value="TrmE_N"/>
    <property type="match status" value="1"/>
</dbReference>
<dbReference type="GO" id="GO:0005525">
    <property type="term" value="F:GTP binding"/>
    <property type="evidence" value="ECO:0007669"/>
    <property type="project" value="UniProtKB-UniRule"/>
</dbReference>
<dbReference type="CDD" id="cd04164">
    <property type="entry name" value="trmE"/>
    <property type="match status" value="1"/>
</dbReference>
<dbReference type="GO" id="GO:0042802">
    <property type="term" value="F:identical protein binding"/>
    <property type="evidence" value="ECO:0007669"/>
    <property type="project" value="UniProtKB-ARBA"/>
</dbReference>
<feature type="binding site" evidence="10">
    <location>
        <position position="239"/>
    </location>
    <ligand>
        <name>Mg(2+)</name>
        <dbReference type="ChEBI" id="CHEBI:18420"/>
    </ligand>
</feature>
<dbReference type="Gene3D" id="3.30.1360.120">
    <property type="entry name" value="Probable tRNA modification gtpase trme, domain 1"/>
    <property type="match status" value="1"/>
</dbReference>
<dbReference type="PROSITE" id="PS51709">
    <property type="entry name" value="G_TRME"/>
    <property type="match status" value="1"/>
</dbReference>
<comment type="function">
    <text evidence="10">Exhibits a very high intrinsic GTPase hydrolysis rate. Involved in the addition of a carboxymethylaminomethyl (cmnm) group at the wobble position (U34) of certain tRNAs, forming tRNA-cmnm(5)s(2)U34.</text>
</comment>
<feature type="binding site" evidence="10">
    <location>
        <position position="256"/>
    </location>
    <ligand>
        <name>K(+)</name>
        <dbReference type="ChEBI" id="CHEBI:29103"/>
    </ligand>
</feature>
<comment type="caution">
    <text evidence="13">The sequence shown here is derived from an EMBL/GenBank/DDBJ whole genome shotgun (WGS) entry which is preliminary data.</text>
</comment>
<dbReference type="InterPro" id="IPR005225">
    <property type="entry name" value="Small_GTP-bd"/>
</dbReference>
<evidence type="ECO:0000313" key="13">
    <source>
        <dbReference type="EMBL" id="NKE69521.1"/>
    </source>
</evidence>
<feature type="binding site" evidence="10">
    <location>
        <begin position="279"/>
        <end position="282"/>
    </location>
    <ligand>
        <name>GTP</name>
        <dbReference type="ChEBI" id="CHEBI:37565"/>
    </ligand>
</feature>
<dbReference type="HAMAP" id="MF_00379">
    <property type="entry name" value="GTPase_MnmE"/>
    <property type="match status" value="1"/>
</dbReference>
<keyword evidence="5 10" id="KW-0547">Nucleotide-binding</keyword>
<evidence type="ECO:0000256" key="3">
    <source>
        <dbReference type="ARBA" id="ARBA00022694"/>
    </source>
</evidence>
<reference evidence="13 14" key="1">
    <citation type="journal article" date="2020" name="Nature">
        <title>Bacterial chemolithoautotrophy via manganese oxidation.</title>
        <authorList>
            <person name="Yu H."/>
            <person name="Leadbetter J.R."/>
        </authorList>
    </citation>
    <scope>NUCLEOTIDE SEQUENCE [LARGE SCALE GENOMIC DNA]</scope>
    <source>
        <strain evidence="13 14">Mn-1</strain>
    </source>
</reference>
<feature type="binding site" evidence="10">
    <location>
        <position position="129"/>
    </location>
    <ligand>
        <name>(6S)-5-formyl-5,6,7,8-tetrahydrofolate</name>
        <dbReference type="ChEBI" id="CHEBI:57457"/>
    </ligand>
</feature>
<evidence type="ECO:0000256" key="1">
    <source>
        <dbReference type="ARBA" id="ARBA00011043"/>
    </source>
</evidence>
<dbReference type="EMBL" id="VTOW01000001">
    <property type="protein sequence ID" value="NKE69521.1"/>
    <property type="molecule type" value="Genomic_DNA"/>
</dbReference>
<dbReference type="EC" id="3.6.-.-" evidence="10"/>
<comment type="cofactor">
    <cofactor evidence="10">
        <name>K(+)</name>
        <dbReference type="ChEBI" id="CHEBI:29103"/>
    </cofactor>
    <text evidence="10">Binds 1 potassium ion per subunit.</text>
</comment>
<evidence type="ECO:0000313" key="14">
    <source>
        <dbReference type="Proteomes" id="UP000534783"/>
    </source>
</evidence>
<evidence type="ECO:0000256" key="4">
    <source>
        <dbReference type="ARBA" id="ARBA00022723"/>
    </source>
</evidence>
<feature type="binding site" evidence="10">
    <location>
        <position position="235"/>
    </location>
    <ligand>
        <name>K(+)</name>
        <dbReference type="ChEBI" id="CHEBI:29103"/>
    </ligand>
</feature>
<gene>
    <name evidence="10 13" type="primary">mnmE</name>
    <name evidence="10" type="synonym">trmE</name>
    <name evidence="13" type="ORF">MNODULE_01990</name>
</gene>
<sequence>MRRQAGQDDTICAISTAIGLAGIGVVRVSGAKAFQVVQSLFKGSGELAKVQSHTAHYGHVIDPNSLEIVDEALFLVMKAPRTYTGEDVVEIQTHGSPLILEKILSLLVMQGARLAAPGEFTRRAFLLGRIDLVQAEAVMEVITAENWDHHGWALKQLKGSLSRQVEFLREHLLQILAHIEASIDFSEEGIHFWTDSEMGKEIGSVSEEVERLLAGYAEGRKIREGFTAVIIGRPNVGKSSLMNLLLEEDRAIVTPLPGTTRDILQETVHIEGLPLRITDTAGYRATEDPIEAEGVRRGEEALEKADLILWMLDSSEPLQIEDDVLARRLKGKRKIILLNKSDLPECLDHSRIRTEHPQEVILPFSTVTGSGLGDLKREIKQLLRKQPEKEQPLVALLRHRTALEAASKSLHRAIKAVEENASWEFLAADLREGADSLGEIIGETTTDEILDQIFNNFCIGK</sequence>
<dbReference type="GO" id="GO:0005829">
    <property type="term" value="C:cytosol"/>
    <property type="evidence" value="ECO:0007669"/>
    <property type="project" value="TreeGrafter"/>
</dbReference>
<evidence type="ECO:0000256" key="6">
    <source>
        <dbReference type="ARBA" id="ARBA00022801"/>
    </source>
</evidence>
<dbReference type="GO" id="GO:0046872">
    <property type="term" value="F:metal ion binding"/>
    <property type="evidence" value="ECO:0007669"/>
    <property type="project" value="UniProtKB-KW"/>
</dbReference>
<accession>A0A7X6I9C5</accession>
<dbReference type="PANTHER" id="PTHR42714">
    <property type="entry name" value="TRNA MODIFICATION GTPASE GTPBP3"/>
    <property type="match status" value="1"/>
</dbReference>
<proteinExistence type="inferred from homology"/>
<dbReference type="InterPro" id="IPR018948">
    <property type="entry name" value="GTP-bd_TrmE_N"/>
</dbReference>
<dbReference type="PANTHER" id="PTHR42714:SF2">
    <property type="entry name" value="TRNA MODIFICATION GTPASE GTPBP3, MITOCHONDRIAL"/>
    <property type="match status" value="1"/>
</dbReference>
<dbReference type="GO" id="GO:0002098">
    <property type="term" value="P:tRNA wobble uridine modification"/>
    <property type="evidence" value="ECO:0007669"/>
    <property type="project" value="TreeGrafter"/>
</dbReference>
<feature type="binding site" evidence="10">
    <location>
        <position position="259"/>
    </location>
    <ligand>
        <name>K(+)</name>
        <dbReference type="ChEBI" id="CHEBI:29103"/>
    </ligand>
</feature>
<comment type="subcellular location">
    <subcellularLocation>
        <location evidence="10">Cytoplasm</location>
    </subcellularLocation>
</comment>
<evidence type="ECO:0000259" key="12">
    <source>
        <dbReference type="PROSITE" id="PS51709"/>
    </source>
</evidence>
<dbReference type="GO" id="GO:0030488">
    <property type="term" value="P:tRNA methylation"/>
    <property type="evidence" value="ECO:0007669"/>
    <property type="project" value="TreeGrafter"/>
</dbReference>
<dbReference type="Proteomes" id="UP000534783">
    <property type="component" value="Unassembled WGS sequence"/>
</dbReference>
<dbReference type="Pfam" id="PF01926">
    <property type="entry name" value="MMR_HSR1"/>
    <property type="match status" value="1"/>
</dbReference>
<evidence type="ECO:0000256" key="2">
    <source>
        <dbReference type="ARBA" id="ARBA00022490"/>
    </source>
</evidence>
<dbReference type="Pfam" id="PF10396">
    <property type="entry name" value="TrmE_N"/>
    <property type="match status" value="1"/>
</dbReference>
<dbReference type="InterPro" id="IPR025867">
    <property type="entry name" value="MnmE_helical"/>
</dbReference>
<dbReference type="Gene3D" id="1.20.120.430">
    <property type="entry name" value="tRNA modification GTPase MnmE domain 2"/>
    <property type="match status" value="1"/>
</dbReference>
<feature type="binding site" evidence="10">
    <location>
        <position position="461"/>
    </location>
    <ligand>
        <name>(6S)-5-formyl-5,6,7,8-tetrahydrofolate</name>
        <dbReference type="ChEBI" id="CHEBI:57457"/>
    </ligand>
</feature>
<dbReference type="RefSeq" id="WP_168057819.1">
    <property type="nucleotide sequence ID" value="NZ_VTOW01000001.1"/>
</dbReference>
<keyword evidence="8 10" id="KW-0630">Potassium</keyword>
<keyword evidence="9 10" id="KW-0342">GTP-binding</keyword>
<comment type="subunit">
    <text evidence="10">Homodimer. Heterotetramer of two MnmE and two MnmG subunits.</text>
</comment>
<evidence type="ECO:0000256" key="11">
    <source>
        <dbReference type="RuleBase" id="RU003313"/>
    </source>
</evidence>
<dbReference type="AlphaFoldDB" id="A0A7X6I9C5"/>
<feature type="binding site" evidence="10">
    <location>
        <position position="260"/>
    </location>
    <ligand>
        <name>Mg(2+)</name>
        <dbReference type="ChEBI" id="CHEBI:18420"/>
    </ligand>
</feature>
<dbReference type="SUPFAM" id="SSF52540">
    <property type="entry name" value="P-loop containing nucleoside triphosphate hydrolases"/>
    <property type="match status" value="1"/>
</dbReference>
<organism evidence="13 14">
    <name type="scientific">Candidatus Manganitrophus noduliformans</name>
    <dbReference type="NCBI Taxonomy" id="2606439"/>
    <lineage>
        <taxon>Bacteria</taxon>
        <taxon>Pseudomonadati</taxon>
        <taxon>Nitrospirota</taxon>
        <taxon>Nitrospiria</taxon>
        <taxon>Candidatus Troglogloeales</taxon>
        <taxon>Candidatus Manganitrophaceae</taxon>
        <taxon>Candidatus Manganitrophus</taxon>
    </lineage>
</organism>
<evidence type="ECO:0000256" key="10">
    <source>
        <dbReference type="HAMAP-Rule" id="MF_00379"/>
    </source>
</evidence>
<protein>
    <recommendedName>
        <fullName evidence="10">tRNA modification GTPase MnmE</fullName>
        <ecNumber evidence="10">3.6.-.-</ecNumber>
    </recommendedName>
</protein>
<feature type="binding site" evidence="10">
    <location>
        <begin position="254"/>
        <end position="260"/>
    </location>
    <ligand>
        <name>GTP</name>
        <dbReference type="ChEBI" id="CHEBI:37565"/>
    </ligand>
</feature>
<dbReference type="InterPro" id="IPR006073">
    <property type="entry name" value="GTP-bd"/>
</dbReference>
<feature type="binding site" evidence="10">
    <location>
        <begin position="235"/>
        <end position="240"/>
    </location>
    <ligand>
        <name>GTP</name>
        <dbReference type="ChEBI" id="CHEBI:37565"/>
    </ligand>
</feature>
<evidence type="ECO:0000256" key="5">
    <source>
        <dbReference type="ARBA" id="ARBA00022741"/>
    </source>
</evidence>